<sequence length="137" mass="16060">MNAMCRKLHFSVRSKKVEVIEIFLENLWIQAILSSRLVQPNARLSPLIPDKQERLSACRRFTETAERRVERDCIELWLVKETAHLLVRVSNVGVESLRLQFMEWSHLKGKISMHMGDLKVKFYQGSISSMDNAYLRK</sequence>
<reference evidence="1" key="1">
    <citation type="journal article" date="2012" name="Nature">
        <title>The oyster genome reveals stress adaptation and complexity of shell formation.</title>
        <authorList>
            <person name="Zhang G."/>
            <person name="Fang X."/>
            <person name="Guo X."/>
            <person name="Li L."/>
            <person name="Luo R."/>
            <person name="Xu F."/>
            <person name="Yang P."/>
            <person name="Zhang L."/>
            <person name="Wang X."/>
            <person name="Qi H."/>
            <person name="Xiong Z."/>
            <person name="Que H."/>
            <person name="Xie Y."/>
            <person name="Holland P.W."/>
            <person name="Paps J."/>
            <person name="Zhu Y."/>
            <person name="Wu F."/>
            <person name="Chen Y."/>
            <person name="Wang J."/>
            <person name="Peng C."/>
            <person name="Meng J."/>
            <person name="Yang L."/>
            <person name="Liu J."/>
            <person name="Wen B."/>
            <person name="Zhang N."/>
            <person name="Huang Z."/>
            <person name="Zhu Q."/>
            <person name="Feng Y."/>
            <person name="Mount A."/>
            <person name="Hedgecock D."/>
            <person name="Xu Z."/>
            <person name="Liu Y."/>
            <person name="Domazet-Loso T."/>
            <person name="Du Y."/>
            <person name="Sun X."/>
            <person name="Zhang S."/>
            <person name="Liu B."/>
            <person name="Cheng P."/>
            <person name="Jiang X."/>
            <person name="Li J."/>
            <person name="Fan D."/>
            <person name="Wang W."/>
            <person name="Fu W."/>
            <person name="Wang T."/>
            <person name="Wang B."/>
            <person name="Zhang J."/>
            <person name="Peng Z."/>
            <person name="Li Y."/>
            <person name="Li N."/>
            <person name="Wang J."/>
            <person name="Chen M."/>
            <person name="He Y."/>
            <person name="Tan F."/>
            <person name="Song X."/>
            <person name="Zheng Q."/>
            <person name="Huang R."/>
            <person name="Yang H."/>
            <person name="Du X."/>
            <person name="Chen L."/>
            <person name="Yang M."/>
            <person name="Gaffney P.M."/>
            <person name="Wang S."/>
            <person name="Luo L."/>
            <person name="She Z."/>
            <person name="Ming Y."/>
            <person name="Huang W."/>
            <person name="Zhang S."/>
            <person name="Huang B."/>
            <person name="Zhang Y."/>
            <person name="Qu T."/>
            <person name="Ni P."/>
            <person name="Miao G."/>
            <person name="Wang J."/>
            <person name="Wang Q."/>
            <person name="Steinberg C.E."/>
            <person name="Wang H."/>
            <person name="Li N."/>
            <person name="Qian L."/>
            <person name="Zhang G."/>
            <person name="Li Y."/>
            <person name="Yang H."/>
            <person name="Liu X."/>
            <person name="Wang J."/>
            <person name="Yin Y."/>
            <person name="Wang J."/>
        </authorList>
    </citation>
    <scope>NUCLEOTIDE SEQUENCE [LARGE SCALE GENOMIC DNA]</scope>
    <source>
        <strain evidence="1">05x7-T-G4-1.051#20</strain>
    </source>
</reference>
<dbReference type="EMBL" id="JH816130">
    <property type="protein sequence ID" value="EKC39067.1"/>
    <property type="molecule type" value="Genomic_DNA"/>
</dbReference>
<evidence type="ECO:0000313" key="1">
    <source>
        <dbReference type="EMBL" id="EKC39067.1"/>
    </source>
</evidence>
<dbReference type="InParanoid" id="K1QQ71"/>
<proteinExistence type="predicted"/>
<dbReference type="HOGENOM" id="CLU_1867073_0_0_1"/>
<dbReference type="AlphaFoldDB" id="K1QQ71"/>
<gene>
    <name evidence="1" type="ORF">CGI_10018547</name>
</gene>
<organism evidence="1">
    <name type="scientific">Magallana gigas</name>
    <name type="common">Pacific oyster</name>
    <name type="synonym">Crassostrea gigas</name>
    <dbReference type="NCBI Taxonomy" id="29159"/>
    <lineage>
        <taxon>Eukaryota</taxon>
        <taxon>Metazoa</taxon>
        <taxon>Spiralia</taxon>
        <taxon>Lophotrochozoa</taxon>
        <taxon>Mollusca</taxon>
        <taxon>Bivalvia</taxon>
        <taxon>Autobranchia</taxon>
        <taxon>Pteriomorphia</taxon>
        <taxon>Ostreida</taxon>
        <taxon>Ostreoidea</taxon>
        <taxon>Ostreidae</taxon>
        <taxon>Magallana</taxon>
    </lineage>
</organism>
<protein>
    <submittedName>
        <fullName evidence="1">Uncharacterized protein</fullName>
    </submittedName>
</protein>
<name>K1QQ71_MAGGI</name>
<accession>K1QQ71</accession>